<reference evidence="1 2" key="2">
    <citation type="submission" date="2020-08" db="EMBL/GenBank/DDBJ databases">
        <authorList>
            <person name="Ueki A."/>
            <person name="Tonouchi A."/>
        </authorList>
    </citation>
    <scope>NUCLEOTIDE SEQUENCE [LARGE SCALE GENOMIC DNA]</scope>
    <source>
        <strain evidence="1 2">CTTW</strain>
    </source>
</reference>
<dbReference type="InterPro" id="IPR023968">
    <property type="entry name" value="Bacteriocin_CLI3235"/>
</dbReference>
<name>A0A7I8DQV5_9FIRM</name>
<sequence length="58" mass="6212">MKKLGKKLNGSQATIEAFANCRVCQYCGCSICWGTSNWIQAVSAENGTVTANNSNQNP</sequence>
<evidence type="ECO:0000313" key="1">
    <source>
        <dbReference type="EMBL" id="BCK00801.1"/>
    </source>
</evidence>
<dbReference type="RefSeq" id="WP_185256440.1">
    <property type="nucleotide sequence ID" value="NZ_AP023368.1"/>
</dbReference>
<dbReference type="NCBIfam" id="TIGR04065">
    <property type="entry name" value="ocin_CLI_3235"/>
    <property type="match status" value="1"/>
</dbReference>
<proteinExistence type="predicted"/>
<dbReference type="KEGG" id="acht:bsdcttw_38410"/>
<dbReference type="EMBL" id="AP023368">
    <property type="protein sequence ID" value="BCK00801.1"/>
    <property type="molecule type" value="Genomic_DNA"/>
</dbReference>
<dbReference type="Proteomes" id="UP000515703">
    <property type="component" value="Chromosome"/>
</dbReference>
<organism evidence="1 2">
    <name type="scientific">Anaerocolumna chitinilytica</name>
    <dbReference type="NCBI Taxonomy" id="1727145"/>
    <lineage>
        <taxon>Bacteria</taxon>
        <taxon>Bacillati</taxon>
        <taxon>Bacillota</taxon>
        <taxon>Clostridia</taxon>
        <taxon>Lachnospirales</taxon>
        <taxon>Lachnospiraceae</taxon>
        <taxon>Anaerocolumna</taxon>
    </lineage>
</organism>
<keyword evidence="2" id="KW-1185">Reference proteome</keyword>
<reference evidence="1 2" key="1">
    <citation type="submission" date="2020-08" db="EMBL/GenBank/DDBJ databases">
        <title>Draft genome sequencing of an Anaerocolumna strain isolated from anoxic soil subjected to BSD treatment.</title>
        <authorList>
            <person name="Uek A."/>
            <person name="Tonouchi A."/>
        </authorList>
    </citation>
    <scope>NUCLEOTIDE SEQUENCE [LARGE SCALE GENOMIC DNA]</scope>
    <source>
        <strain evidence="1 2">CTTW</strain>
    </source>
</reference>
<gene>
    <name evidence="1" type="ORF">bsdcttw_38410</name>
</gene>
<accession>A0A7I8DQV5</accession>
<dbReference type="AlphaFoldDB" id="A0A7I8DQV5"/>
<evidence type="ECO:0008006" key="3">
    <source>
        <dbReference type="Google" id="ProtNLM"/>
    </source>
</evidence>
<protein>
    <recommendedName>
        <fullName evidence="3">Bacteriocin</fullName>
    </recommendedName>
</protein>
<evidence type="ECO:0000313" key="2">
    <source>
        <dbReference type="Proteomes" id="UP000515703"/>
    </source>
</evidence>